<dbReference type="Pfam" id="PF07969">
    <property type="entry name" value="Amidohydro_3"/>
    <property type="match status" value="1"/>
</dbReference>
<dbReference type="Gene3D" id="3.20.20.140">
    <property type="entry name" value="Metal-dependent hydrolases"/>
    <property type="match status" value="1"/>
</dbReference>
<evidence type="ECO:0000259" key="1">
    <source>
        <dbReference type="Pfam" id="PF07969"/>
    </source>
</evidence>
<evidence type="ECO:0000313" key="3">
    <source>
        <dbReference type="Proteomes" id="UP001207582"/>
    </source>
</evidence>
<gene>
    <name evidence="2" type="ORF">OM960_18915</name>
</gene>
<organism evidence="2 3">
    <name type="scientific">Defluviimonas salinarum</name>
    <dbReference type="NCBI Taxonomy" id="2992147"/>
    <lineage>
        <taxon>Bacteria</taxon>
        <taxon>Pseudomonadati</taxon>
        <taxon>Pseudomonadota</taxon>
        <taxon>Alphaproteobacteria</taxon>
        <taxon>Rhodobacterales</taxon>
        <taxon>Paracoccaceae</taxon>
        <taxon>Albidovulum</taxon>
    </lineage>
</organism>
<dbReference type="EMBL" id="JAPDOG010000022">
    <property type="protein sequence ID" value="MCW3783616.1"/>
    <property type="molecule type" value="Genomic_DNA"/>
</dbReference>
<evidence type="ECO:0000313" key="2">
    <source>
        <dbReference type="EMBL" id="MCW3783616.1"/>
    </source>
</evidence>
<dbReference type="InterPro" id="IPR013108">
    <property type="entry name" value="Amidohydro_3"/>
</dbReference>
<dbReference type="PANTHER" id="PTHR22642:SF2">
    <property type="entry name" value="PROTEIN LONG AFTER FAR-RED 3"/>
    <property type="match status" value="1"/>
</dbReference>
<feature type="domain" description="Amidohydrolase 3" evidence="1">
    <location>
        <begin position="51"/>
        <end position="550"/>
    </location>
</feature>
<name>A0ABT3J7F3_9RHOB</name>
<dbReference type="SUPFAM" id="SSF51556">
    <property type="entry name" value="Metallo-dependent hydrolases"/>
    <property type="match status" value="1"/>
</dbReference>
<dbReference type="CDD" id="cd01300">
    <property type="entry name" value="YtcJ_like"/>
    <property type="match status" value="1"/>
</dbReference>
<dbReference type="Proteomes" id="UP001207582">
    <property type="component" value="Unassembled WGS sequence"/>
</dbReference>
<proteinExistence type="predicted"/>
<dbReference type="InterPro" id="IPR032466">
    <property type="entry name" value="Metal_Hydrolase"/>
</dbReference>
<dbReference type="RefSeq" id="WP_264773060.1">
    <property type="nucleotide sequence ID" value="NZ_JAPDOG010000022.1"/>
</dbReference>
<comment type="caution">
    <text evidence="2">The sequence shown here is derived from an EMBL/GenBank/DDBJ whole genome shotgun (WGS) entry which is preliminary data.</text>
</comment>
<dbReference type="SUPFAM" id="SSF51338">
    <property type="entry name" value="Composite domain of metallo-dependent hydrolases"/>
    <property type="match status" value="1"/>
</dbReference>
<dbReference type="PANTHER" id="PTHR22642">
    <property type="entry name" value="IMIDAZOLONEPROPIONASE"/>
    <property type="match status" value="1"/>
</dbReference>
<dbReference type="Gene3D" id="3.10.310.70">
    <property type="match status" value="1"/>
</dbReference>
<sequence>MRADLIITNARVLTMDPACPRTEALAIHGNRILALGSVADIAALRGTNTRILDARGATATPGLIESHLHLFMGAASLERLNLSGAESFEAVAERIRVFAATRPQDALIHVEGGSYAMFGGAVIDRHALDHILPDRCLAIMDAGLHTAWANSCALSAVGLLRGGKVPFGSQVVIGQDGTATGELLEAGAFGPVLALGPTGGRDALGYTTGREPDPAPDGTARARDRVMLLNGMTHCATYGFTSVHNMDGNLYTLELCREIDVAGDFRLRVQSPFHMTSDKALADLAIAEEMHLTYCDDRVRSGRVKLFMDGVLDSHTAFMLNDYADKPGHRGAANFDFETWAKIAIEADARGLQLDLHCIGDAAVRRALDGIEIAIRENGPKRRRHRIEHAEHVDPADLPRFAELGVIACFQPTHYPGYILPADFILPRVQADRLGNGWAWSRLRTVSPAMPFSSDWPVAPLDPMVTFHAGMTRPRLREDHADDRQTLMQMIAGYTCDAAYAEGMEHVKGRLRPGYLADVTVFSQDLETLQPEDLLDVRAVLTVCDGKITHEG</sequence>
<dbReference type="InterPro" id="IPR011059">
    <property type="entry name" value="Metal-dep_hydrolase_composite"/>
</dbReference>
<dbReference type="Gene3D" id="2.30.40.10">
    <property type="entry name" value="Urease, subunit C, domain 1"/>
    <property type="match status" value="1"/>
</dbReference>
<reference evidence="2 3" key="1">
    <citation type="submission" date="2022-10" db="EMBL/GenBank/DDBJ databases">
        <title>Defluviimonas sp. CAU 1641 isolated from mud.</title>
        <authorList>
            <person name="Kim W."/>
        </authorList>
    </citation>
    <scope>NUCLEOTIDE SEQUENCE [LARGE SCALE GENOMIC DNA]</scope>
    <source>
        <strain evidence="2 3">CAU 1641</strain>
    </source>
</reference>
<dbReference type="InterPro" id="IPR033932">
    <property type="entry name" value="YtcJ-like"/>
</dbReference>
<protein>
    <submittedName>
        <fullName evidence="2">Amidohydrolase</fullName>
    </submittedName>
</protein>
<keyword evidence="3" id="KW-1185">Reference proteome</keyword>
<accession>A0ABT3J7F3</accession>